<keyword evidence="6" id="KW-0067">ATP-binding</keyword>
<comment type="catalytic activity">
    <reaction evidence="7">
        <text>L-threonyl-[protein] + ATP = O-phospho-L-threonyl-[protein] + ADP + H(+)</text>
        <dbReference type="Rhea" id="RHEA:46608"/>
        <dbReference type="Rhea" id="RHEA-COMP:11060"/>
        <dbReference type="Rhea" id="RHEA-COMP:11605"/>
        <dbReference type="ChEBI" id="CHEBI:15378"/>
        <dbReference type="ChEBI" id="CHEBI:30013"/>
        <dbReference type="ChEBI" id="CHEBI:30616"/>
        <dbReference type="ChEBI" id="CHEBI:61977"/>
        <dbReference type="ChEBI" id="CHEBI:456216"/>
        <dbReference type="EC" id="2.7.11.1"/>
    </reaction>
</comment>
<comment type="catalytic activity">
    <reaction evidence="8">
        <text>L-seryl-[protein] + ATP = O-phospho-L-seryl-[protein] + ADP + H(+)</text>
        <dbReference type="Rhea" id="RHEA:17989"/>
        <dbReference type="Rhea" id="RHEA-COMP:9863"/>
        <dbReference type="Rhea" id="RHEA-COMP:11604"/>
        <dbReference type="ChEBI" id="CHEBI:15378"/>
        <dbReference type="ChEBI" id="CHEBI:29999"/>
        <dbReference type="ChEBI" id="CHEBI:30616"/>
        <dbReference type="ChEBI" id="CHEBI:83421"/>
        <dbReference type="ChEBI" id="CHEBI:456216"/>
        <dbReference type="EC" id="2.7.11.1"/>
    </reaction>
</comment>
<dbReference type="PANTHER" id="PTHR48006">
    <property type="entry name" value="LEUCINE-RICH REPEAT-CONTAINING PROTEIN DDB_G0281931-RELATED"/>
    <property type="match status" value="1"/>
</dbReference>
<keyword evidence="2" id="KW-0723">Serine/threonine-protein kinase</keyword>
<evidence type="ECO:0000256" key="4">
    <source>
        <dbReference type="ARBA" id="ARBA00022741"/>
    </source>
</evidence>
<comment type="caution">
    <text evidence="10">The sequence shown here is derived from an EMBL/GenBank/DDBJ whole genome shotgun (WGS) entry which is preliminary data.</text>
</comment>
<dbReference type="InterPro" id="IPR000719">
    <property type="entry name" value="Prot_kinase_dom"/>
</dbReference>
<proteinExistence type="predicted"/>
<dbReference type="Proteomes" id="UP000027456">
    <property type="component" value="Unassembled WGS sequence"/>
</dbReference>
<dbReference type="EC" id="2.7.11.1" evidence="1"/>
<dbReference type="Gene3D" id="1.10.510.10">
    <property type="entry name" value="Transferase(Phosphotransferase) domain 1"/>
    <property type="match status" value="1"/>
</dbReference>
<feature type="domain" description="Protein kinase" evidence="9">
    <location>
        <begin position="26"/>
        <end position="139"/>
    </location>
</feature>
<dbReference type="HOGENOM" id="CLU_149526_0_0_1"/>
<keyword evidence="3" id="KW-0808">Transferase</keyword>
<dbReference type="AlphaFoldDB" id="A0A074RG90"/>
<evidence type="ECO:0000256" key="5">
    <source>
        <dbReference type="ARBA" id="ARBA00022777"/>
    </source>
</evidence>
<evidence type="ECO:0000256" key="3">
    <source>
        <dbReference type="ARBA" id="ARBA00022679"/>
    </source>
</evidence>
<dbReference type="SUPFAM" id="SSF56112">
    <property type="entry name" value="Protein kinase-like (PK-like)"/>
    <property type="match status" value="1"/>
</dbReference>
<evidence type="ECO:0000256" key="1">
    <source>
        <dbReference type="ARBA" id="ARBA00012513"/>
    </source>
</evidence>
<keyword evidence="11" id="KW-1185">Reference proteome</keyword>
<evidence type="ECO:0000256" key="8">
    <source>
        <dbReference type="ARBA" id="ARBA00048679"/>
    </source>
</evidence>
<evidence type="ECO:0000259" key="9">
    <source>
        <dbReference type="PROSITE" id="PS50011"/>
    </source>
</evidence>
<reference evidence="10 11" key="1">
    <citation type="submission" date="2013-12" db="EMBL/GenBank/DDBJ databases">
        <authorList>
            <person name="Cubeta M."/>
            <person name="Pakala S."/>
            <person name="Fedorova N."/>
            <person name="Thomas E."/>
            <person name="Dean R."/>
            <person name="Jabaji S."/>
            <person name="Neate S."/>
            <person name="Toda T."/>
            <person name="Tavantzis S."/>
            <person name="Vilgalys R."/>
            <person name="Bharathan N."/>
            <person name="Pakala S."/>
            <person name="Losada L.S."/>
            <person name="Zafar N."/>
            <person name="Nierman W."/>
        </authorList>
    </citation>
    <scope>NUCLEOTIDE SEQUENCE [LARGE SCALE GENOMIC DNA]</scope>
    <source>
        <strain evidence="10 11">123E</strain>
    </source>
</reference>
<dbReference type="EMBL" id="AZST01001525">
    <property type="protein sequence ID" value="KEP45749.1"/>
    <property type="molecule type" value="Genomic_DNA"/>
</dbReference>
<evidence type="ECO:0000256" key="7">
    <source>
        <dbReference type="ARBA" id="ARBA00047899"/>
    </source>
</evidence>
<evidence type="ECO:0000256" key="6">
    <source>
        <dbReference type="ARBA" id="ARBA00022840"/>
    </source>
</evidence>
<dbReference type="STRING" id="1423351.A0A074RG90"/>
<name>A0A074RG90_9AGAM</name>
<sequence>MSCNDVVSLLKNHGCDDLTKSLDQSACSRYPVANGGLGDVFFGQLRDGTAVAIKTIRSYYEPGQHARQYHKRAAKEIYTWSKCKHPNVVQLTGLAVFRDCLAMISRWEDNGSLLQYLSRNPTADRCNLVSGNFALPGSG</sequence>
<evidence type="ECO:0000256" key="2">
    <source>
        <dbReference type="ARBA" id="ARBA00022527"/>
    </source>
</evidence>
<dbReference type="InterPro" id="IPR011009">
    <property type="entry name" value="Kinase-like_dom_sf"/>
</dbReference>
<evidence type="ECO:0000313" key="11">
    <source>
        <dbReference type="Proteomes" id="UP000027456"/>
    </source>
</evidence>
<dbReference type="Pfam" id="PF07714">
    <property type="entry name" value="PK_Tyr_Ser-Thr"/>
    <property type="match status" value="1"/>
</dbReference>
<dbReference type="InterPro" id="IPR001245">
    <property type="entry name" value="Ser-Thr/Tyr_kinase_cat_dom"/>
</dbReference>
<dbReference type="GO" id="GO:0004674">
    <property type="term" value="F:protein serine/threonine kinase activity"/>
    <property type="evidence" value="ECO:0007669"/>
    <property type="project" value="UniProtKB-KW"/>
</dbReference>
<dbReference type="GO" id="GO:0005524">
    <property type="term" value="F:ATP binding"/>
    <property type="evidence" value="ECO:0007669"/>
    <property type="project" value="UniProtKB-KW"/>
</dbReference>
<gene>
    <name evidence="10" type="ORF">V565_244380</name>
</gene>
<dbReference type="PROSITE" id="PS50011">
    <property type="entry name" value="PROTEIN_KINASE_DOM"/>
    <property type="match status" value="1"/>
</dbReference>
<accession>A0A074RG90</accession>
<keyword evidence="5 10" id="KW-0418">Kinase</keyword>
<keyword evidence="4" id="KW-0547">Nucleotide-binding</keyword>
<dbReference type="InterPro" id="IPR051824">
    <property type="entry name" value="LRR_Rcpt-Like_S/T_Kinase"/>
</dbReference>
<evidence type="ECO:0000313" key="10">
    <source>
        <dbReference type="EMBL" id="KEP45749.1"/>
    </source>
</evidence>
<dbReference type="PANTHER" id="PTHR48006:SF102">
    <property type="entry name" value="LEUCINE-RICH REPEAT-CONTAINING PROTEIN DDB_G0281931-RELATED"/>
    <property type="match status" value="1"/>
</dbReference>
<dbReference type="OrthoDB" id="1924919at2759"/>
<organism evidence="10 11">
    <name type="scientific">Rhizoctonia solani 123E</name>
    <dbReference type="NCBI Taxonomy" id="1423351"/>
    <lineage>
        <taxon>Eukaryota</taxon>
        <taxon>Fungi</taxon>
        <taxon>Dikarya</taxon>
        <taxon>Basidiomycota</taxon>
        <taxon>Agaricomycotina</taxon>
        <taxon>Agaricomycetes</taxon>
        <taxon>Cantharellales</taxon>
        <taxon>Ceratobasidiaceae</taxon>
        <taxon>Rhizoctonia</taxon>
    </lineage>
</organism>
<protein>
    <recommendedName>
        <fullName evidence="1">non-specific serine/threonine protein kinase</fullName>
        <ecNumber evidence="1">2.7.11.1</ecNumber>
    </recommendedName>
</protein>